<dbReference type="STRING" id="88036.D8QVW1"/>
<name>D8QVW1_SELML</name>
<dbReference type="PANTHER" id="PTHR13523:SF2">
    <property type="entry name" value="COILED-COIL-HELIX-COILED-COIL-HELIX DOMAIN CONTAINING 2, ISOFORM A-RELATED"/>
    <property type="match status" value="1"/>
</dbReference>
<accession>D8QVW1</accession>
<dbReference type="Pfam" id="PF06747">
    <property type="entry name" value="CHCH"/>
    <property type="match status" value="1"/>
</dbReference>
<dbReference type="SUPFAM" id="SSF47072">
    <property type="entry name" value="Cysteine alpha-hairpin motif"/>
    <property type="match status" value="1"/>
</dbReference>
<dbReference type="InterPro" id="IPR055304">
    <property type="entry name" value="CHCHD2/10-like"/>
</dbReference>
<sequence>MPRRGGGKAPPRPKAVQRPNSAPPPSVYHAPAPSMLGGLAATIAQGAAFGTGSAVAHRAVDAVAGPRTVHHEHTTVASAQPAMAPQRSMDDLCLNATKAFQECVNSNLNDIGKCQFLLDMLNECRKTSSGPSQP</sequence>
<evidence type="ECO:0000256" key="2">
    <source>
        <dbReference type="SAM" id="MobiDB-lite"/>
    </source>
</evidence>
<dbReference type="InterPro" id="IPR009069">
    <property type="entry name" value="Cys_alpha_HP_mot_SF"/>
</dbReference>
<evidence type="ECO:0000313" key="4">
    <source>
        <dbReference type="EMBL" id="EFJ36526.1"/>
    </source>
</evidence>
<dbReference type="OMA" id="AMEYNRG"/>
<evidence type="ECO:0000259" key="3">
    <source>
        <dbReference type="Pfam" id="PF06747"/>
    </source>
</evidence>
<keyword evidence="5" id="KW-1185">Reference proteome</keyword>
<dbReference type="eggNOG" id="KOG4090">
    <property type="taxonomic scope" value="Eukaryota"/>
</dbReference>
<dbReference type="GO" id="GO:0007005">
    <property type="term" value="P:mitochondrion organization"/>
    <property type="evidence" value="ECO:0000318"/>
    <property type="project" value="GO_Central"/>
</dbReference>
<organism evidence="5">
    <name type="scientific">Selaginella moellendorffii</name>
    <name type="common">Spikemoss</name>
    <dbReference type="NCBI Taxonomy" id="88036"/>
    <lineage>
        <taxon>Eukaryota</taxon>
        <taxon>Viridiplantae</taxon>
        <taxon>Streptophyta</taxon>
        <taxon>Embryophyta</taxon>
        <taxon>Tracheophyta</taxon>
        <taxon>Lycopodiopsida</taxon>
        <taxon>Selaginellales</taxon>
        <taxon>Selaginellaceae</taxon>
        <taxon>Selaginella</taxon>
    </lineage>
</organism>
<feature type="domain" description="CHCH" evidence="3">
    <location>
        <begin position="93"/>
        <end position="126"/>
    </location>
</feature>
<dbReference type="PANTHER" id="PTHR13523">
    <property type="entry name" value="COILED-COIL-HELIX-COILED-COIL-HELIX DOMAIN CONTAINING 2/NUR77"/>
    <property type="match status" value="1"/>
</dbReference>
<proteinExistence type="predicted"/>
<dbReference type="EMBL" id="GL377567">
    <property type="protein sequence ID" value="EFJ36526.1"/>
    <property type="molecule type" value="Genomic_DNA"/>
</dbReference>
<evidence type="ECO:0000313" key="5">
    <source>
        <dbReference type="Proteomes" id="UP000001514"/>
    </source>
</evidence>
<dbReference type="HOGENOM" id="CLU_093520_1_2_1"/>
<gene>
    <name evidence="4" type="ORF">SELMODRAFT_404614</name>
</gene>
<dbReference type="InParanoid" id="D8QVW1"/>
<dbReference type="GO" id="GO:0005739">
    <property type="term" value="C:mitochondrion"/>
    <property type="evidence" value="ECO:0000318"/>
    <property type="project" value="GO_Central"/>
</dbReference>
<feature type="region of interest" description="Disordered" evidence="2">
    <location>
        <begin position="1"/>
        <end position="29"/>
    </location>
</feature>
<keyword evidence="1" id="KW-1015">Disulfide bond</keyword>
<dbReference type="KEGG" id="smo:SELMODRAFT_404614"/>
<evidence type="ECO:0000256" key="1">
    <source>
        <dbReference type="ARBA" id="ARBA00023157"/>
    </source>
</evidence>
<dbReference type="AlphaFoldDB" id="D8QVW1"/>
<dbReference type="GO" id="GO:0005634">
    <property type="term" value="C:nucleus"/>
    <property type="evidence" value="ECO:0000318"/>
    <property type="project" value="GO_Central"/>
</dbReference>
<reference evidence="4 5" key="1">
    <citation type="journal article" date="2011" name="Science">
        <title>The Selaginella genome identifies genetic changes associated with the evolution of vascular plants.</title>
        <authorList>
            <person name="Banks J.A."/>
            <person name="Nishiyama T."/>
            <person name="Hasebe M."/>
            <person name="Bowman J.L."/>
            <person name="Gribskov M."/>
            <person name="dePamphilis C."/>
            <person name="Albert V.A."/>
            <person name="Aono N."/>
            <person name="Aoyama T."/>
            <person name="Ambrose B.A."/>
            <person name="Ashton N.W."/>
            <person name="Axtell M.J."/>
            <person name="Barker E."/>
            <person name="Barker M.S."/>
            <person name="Bennetzen J.L."/>
            <person name="Bonawitz N.D."/>
            <person name="Chapple C."/>
            <person name="Cheng C."/>
            <person name="Correa L.G."/>
            <person name="Dacre M."/>
            <person name="DeBarry J."/>
            <person name="Dreyer I."/>
            <person name="Elias M."/>
            <person name="Engstrom E.M."/>
            <person name="Estelle M."/>
            <person name="Feng L."/>
            <person name="Finet C."/>
            <person name="Floyd S.K."/>
            <person name="Frommer W.B."/>
            <person name="Fujita T."/>
            <person name="Gramzow L."/>
            <person name="Gutensohn M."/>
            <person name="Harholt J."/>
            <person name="Hattori M."/>
            <person name="Heyl A."/>
            <person name="Hirai T."/>
            <person name="Hiwatashi Y."/>
            <person name="Ishikawa M."/>
            <person name="Iwata M."/>
            <person name="Karol K.G."/>
            <person name="Koehler B."/>
            <person name="Kolukisaoglu U."/>
            <person name="Kubo M."/>
            <person name="Kurata T."/>
            <person name="Lalonde S."/>
            <person name="Li K."/>
            <person name="Li Y."/>
            <person name="Litt A."/>
            <person name="Lyons E."/>
            <person name="Manning G."/>
            <person name="Maruyama T."/>
            <person name="Michael T.P."/>
            <person name="Mikami K."/>
            <person name="Miyazaki S."/>
            <person name="Morinaga S."/>
            <person name="Murata T."/>
            <person name="Mueller-Roeber B."/>
            <person name="Nelson D.R."/>
            <person name="Obara M."/>
            <person name="Oguri Y."/>
            <person name="Olmstead R.G."/>
            <person name="Onodera N."/>
            <person name="Petersen B.L."/>
            <person name="Pils B."/>
            <person name="Prigge M."/>
            <person name="Rensing S.A."/>
            <person name="Riano-Pachon D.M."/>
            <person name="Roberts A.W."/>
            <person name="Sato Y."/>
            <person name="Scheller H.V."/>
            <person name="Schulz B."/>
            <person name="Schulz C."/>
            <person name="Shakirov E.V."/>
            <person name="Shibagaki N."/>
            <person name="Shinohara N."/>
            <person name="Shippen D.E."/>
            <person name="Soerensen I."/>
            <person name="Sotooka R."/>
            <person name="Sugimoto N."/>
            <person name="Sugita M."/>
            <person name="Sumikawa N."/>
            <person name="Tanurdzic M."/>
            <person name="Theissen G."/>
            <person name="Ulvskov P."/>
            <person name="Wakazuki S."/>
            <person name="Weng J.K."/>
            <person name="Willats W.W."/>
            <person name="Wipf D."/>
            <person name="Wolf P.G."/>
            <person name="Yang L."/>
            <person name="Zimmer A.D."/>
            <person name="Zhu Q."/>
            <person name="Mitros T."/>
            <person name="Hellsten U."/>
            <person name="Loque D."/>
            <person name="Otillar R."/>
            <person name="Salamov A."/>
            <person name="Schmutz J."/>
            <person name="Shapiro H."/>
            <person name="Lindquist E."/>
            <person name="Lucas S."/>
            <person name="Rokhsar D."/>
            <person name="Grigoriev I.V."/>
        </authorList>
    </citation>
    <scope>NUCLEOTIDE SEQUENCE [LARGE SCALE GENOMIC DNA]</scope>
</reference>
<dbReference type="Gramene" id="EFJ36526">
    <property type="protein sequence ID" value="EFJ36526"/>
    <property type="gene ID" value="SELMODRAFT_404614"/>
</dbReference>
<dbReference type="Proteomes" id="UP000001514">
    <property type="component" value="Unassembled WGS sequence"/>
</dbReference>
<dbReference type="InterPro" id="IPR010625">
    <property type="entry name" value="CHCH"/>
</dbReference>
<protein>
    <recommendedName>
        <fullName evidence="3">CHCH domain-containing protein</fullName>
    </recommendedName>
</protein>